<dbReference type="EMBL" id="VLLI01000015">
    <property type="protein sequence ID" value="TWI95594.1"/>
    <property type="molecule type" value="Genomic_DNA"/>
</dbReference>
<organism evidence="1 2">
    <name type="scientific">Mucilaginibacter frigoritolerans</name>
    <dbReference type="NCBI Taxonomy" id="652788"/>
    <lineage>
        <taxon>Bacteria</taxon>
        <taxon>Pseudomonadati</taxon>
        <taxon>Bacteroidota</taxon>
        <taxon>Sphingobacteriia</taxon>
        <taxon>Sphingobacteriales</taxon>
        <taxon>Sphingobacteriaceae</taxon>
        <taxon>Mucilaginibacter</taxon>
    </lineage>
</organism>
<dbReference type="SUPFAM" id="SSF51695">
    <property type="entry name" value="PLC-like phosphodiesterases"/>
    <property type="match status" value="1"/>
</dbReference>
<dbReference type="InterPro" id="IPR032075">
    <property type="entry name" value="PI-PLC-C1"/>
</dbReference>
<proteinExistence type="predicted"/>
<gene>
    <name evidence="1" type="ORF">JN11_04333</name>
</gene>
<dbReference type="CDD" id="cd08589">
    <property type="entry name" value="PI-PLCc_SaPLC1_like"/>
    <property type="match status" value="1"/>
</dbReference>
<dbReference type="GO" id="GO:0006629">
    <property type="term" value="P:lipid metabolic process"/>
    <property type="evidence" value="ECO:0007669"/>
    <property type="project" value="InterPro"/>
</dbReference>
<evidence type="ECO:0000313" key="1">
    <source>
        <dbReference type="EMBL" id="TWI95594.1"/>
    </source>
</evidence>
<protein>
    <submittedName>
        <fullName evidence="1">Calcium-dependent phosphoinositide phospholipase C</fullName>
    </submittedName>
</protein>
<dbReference type="Pfam" id="PF16670">
    <property type="entry name" value="PI-PLC-C1"/>
    <property type="match status" value="1"/>
</dbReference>
<name>A0A562TQX2_9SPHI</name>
<sequence>MLSQPNNDDLPINKIQVIGSHNSYKQAIDPKLFRMMQLRDSVGMSKIDYDHIGFADQLNLGLLNLEIDVYSDEKGGKYAHPKGLQWVKDQPPFDPNGEMLEPGFKVFHITDLDFRSNCLTLKDGLRQLKAWSDAHPDHNPIFITIEPKDEKPKNPVFTTPEIFTEKTFEDLDNEFLKYLGKENIITPDQVRGKYATLEDAVLHDNWPTLKQAKGKFLFILDAKERKKDLYIAGHPSLKGRVLFANADAGTPEAAMMILNNPKDNAIKDLVKKGYIIRTRADGDTKEARENDKSGFEAAKASGAQIITTDYYQKSTHFKSDYVVSFDGESKYFRLNPVFKN</sequence>
<evidence type="ECO:0000313" key="2">
    <source>
        <dbReference type="Proteomes" id="UP000317010"/>
    </source>
</evidence>
<dbReference type="Gene3D" id="3.20.20.190">
    <property type="entry name" value="Phosphatidylinositol (PI) phosphodiesterase"/>
    <property type="match status" value="1"/>
</dbReference>
<accession>A0A562TQX2</accession>
<dbReference type="Proteomes" id="UP000317010">
    <property type="component" value="Unassembled WGS sequence"/>
</dbReference>
<dbReference type="AlphaFoldDB" id="A0A562TQX2"/>
<comment type="caution">
    <text evidence="1">The sequence shown here is derived from an EMBL/GenBank/DDBJ whole genome shotgun (WGS) entry which is preliminary data.</text>
</comment>
<reference evidence="1 2" key="1">
    <citation type="submission" date="2019-07" db="EMBL/GenBank/DDBJ databases">
        <title>Genomic Encyclopedia of Archaeal and Bacterial Type Strains, Phase II (KMG-II): from individual species to whole genera.</title>
        <authorList>
            <person name="Goeker M."/>
        </authorList>
    </citation>
    <scope>NUCLEOTIDE SEQUENCE [LARGE SCALE GENOMIC DNA]</scope>
    <source>
        <strain evidence="1 2">ATCC BAA-1854</strain>
    </source>
</reference>
<dbReference type="InterPro" id="IPR017946">
    <property type="entry name" value="PLC-like_Pdiesterase_TIM-brl"/>
</dbReference>
<keyword evidence="2" id="KW-1185">Reference proteome</keyword>
<dbReference type="GO" id="GO:0008081">
    <property type="term" value="F:phosphoric diester hydrolase activity"/>
    <property type="evidence" value="ECO:0007669"/>
    <property type="project" value="InterPro"/>
</dbReference>